<keyword evidence="3" id="KW-1185">Reference proteome</keyword>
<dbReference type="Proteomes" id="UP000184330">
    <property type="component" value="Unassembled WGS sequence"/>
</dbReference>
<sequence>MSLQFVAKAIELLMQGSIASVIYLFSLEFWGAVSSNCLQFRRKTFMLLFIPFNILLATVVGPSIAILLIPRHLSNFPAGTTSIWLNGTENDLYPSNFTTAQIPPHCVTETILSDPGSDCPSSQWELLHSDLINAGSISLESWTSIRELKYTSVTRAFGGIFGYEGKATIPNAAVVESLTNLGAAWFEATNGYDPPSSMISPSARMTWDRFDATADVQAKQPFVKAVCQELIQLSSSRDPVPIAFPVPYDTPAAYSSSRQGLQSYQLQNYSSLTVSDIMLDSLPLNISINHDPYNGATFKATVQAPSPYEQSGMYSFGTKEPGPVEWGVEIGEEWAEALLPPISGQNSTIMDILIKSSRFFEAIEPLPSTSAYYRLPARLLSAMIANGMSRSGFSLRPLQGIQNGDWQETSAIDAQFNLQDRKAKKDWIENRNANLLNLTAEQAGNGYELRIQTTVNGLAYTTNGIPTKIALVVICVYVLYIFVFMVGSIVRGISSMSWDSIAKLVVLGMQSNPTERLDGASAGIETVGVFREPVSLRIREGGVQIVFRGDEGAEDDLLERVRENEAY</sequence>
<keyword evidence="1" id="KW-0812">Transmembrane</keyword>
<dbReference type="AlphaFoldDB" id="A0A1L7XWW8"/>
<dbReference type="EMBL" id="FJOG01000073">
    <property type="protein sequence ID" value="CZR69543.1"/>
    <property type="molecule type" value="Genomic_DNA"/>
</dbReference>
<feature type="transmembrane region" description="Helical" evidence="1">
    <location>
        <begin position="12"/>
        <end position="33"/>
    </location>
</feature>
<dbReference type="OrthoDB" id="3565447at2759"/>
<keyword evidence="1" id="KW-1133">Transmembrane helix</keyword>
<evidence type="ECO:0000256" key="1">
    <source>
        <dbReference type="SAM" id="Phobius"/>
    </source>
</evidence>
<evidence type="ECO:0000313" key="3">
    <source>
        <dbReference type="Proteomes" id="UP000184330"/>
    </source>
</evidence>
<keyword evidence="1" id="KW-0472">Membrane</keyword>
<gene>
    <name evidence="2" type="ORF">PAC_19443</name>
</gene>
<accession>A0A1L7XWW8</accession>
<proteinExistence type="predicted"/>
<feature type="transmembrane region" description="Helical" evidence="1">
    <location>
        <begin position="45"/>
        <end position="69"/>
    </location>
</feature>
<reference evidence="2 3" key="1">
    <citation type="submission" date="2016-03" db="EMBL/GenBank/DDBJ databases">
        <authorList>
            <person name="Ploux O."/>
        </authorList>
    </citation>
    <scope>NUCLEOTIDE SEQUENCE [LARGE SCALE GENOMIC DNA]</scope>
    <source>
        <strain evidence="2 3">UAMH 11012</strain>
    </source>
</reference>
<organism evidence="2 3">
    <name type="scientific">Phialocephala subalpina</name>
    <dbReference type="NCBI Taxonomy" id="576137"/>
    <lineage>
        <taxon>Eukaryota</taxon>
        <taxon>Fungi</taxon>
        <taxon>Dikarya</taxon>
        <taxon>Ascomycota</taxon>
        <taxon>Pezizomycotina</taxon>
        <taxon>Leotiomycetes</taxon>
        <taxon>Helotiales</taxon>
        <taxon>Mollisiaceae</taxon>
        <taxon>Phialocephala</taxon>
        <taxon>Phialocephala fortinii species complex</taxon>
    </lineage>
</organism>
<name>A0A1L7XWW8_9HELO</name>
<protein>
    <submittedName>
        <fullName evidence="2">Uncharacterized protein</fullName>
    </submittedName>
</protein>
<feature type="transmembrane region" description="Helical" evidence="1">
    <location>
        <begin position="469"/>
        <end position="490"/>
    </location>
</feature>
<evidence type="ECO:0000313" key="2">
    <source>
        <dbReference type="EMBL" id="CZR69543.1"/>
    </source>
</evidence>